<dbReference type="GeneID" id="54344182"/>
<evidence type="ECO:0000313" key="2">
    <source>
        <dbReference type="Proteomes" id="UP000800082"/>
    </source>
</evidence>
<accession>A0A6A5R4L8</accession>
<organism evidence="1 2">
    <name type="scientific">Didymella exigua CBS 183.55</name>
    <dbReference type="NCBI Taxonomy" id="1150837"/>
    <lineage>
        <taxon>Eukaryota</taxon>
        <taxon>Fungi</taxon>
        <taxon>Dikarya</taxon>
        <taxon>Ascomycota</taxon>
        <taxon>Pezizomycotina</taxon>
        <taxon>Dothideomycetes</taxon>
        <taxon>Pleosporomycetidae</taxon>
        <taxon>Pleosporales</taxon>
        <taxon>Pleosporineae</taxon>
        <taxon>Didymellaceae</taxon>
        <taxon>Didymella</taxon>
    </lineage>
</organism>
<dbReference type="Proteomes" id="UP000800082">
    <property type="component" value="Unassembled WGS sequence"/>
</dbReference>
<dbReference type="RefSeq" id="XP_033443294.1">
    <property type="nucleotide sequence ID" value="XM_033586536.1"/>
</dbReference>
<gene>
    <name evidence="1" type="ORF">M421DRAFT_10054</name>
</gene>
<dbReference type="OrthoDB" id="3050608at2759"/>
<sequence length="67" mass="7196">MNNNNNAQGAGQQDYLDKAFAAGAKKFGGAQGQKIANNRGMSEKITDGMRGVYEKITGKKVNPKYSN</sequence>
<dbReference type="EMBL" id="ML979011">
    <property type="protein sequence ID" value="KAF1923041.1"/>
    <property type="molecule type" value="Genomic_DNA"/>
</dbReference>
<keyword evidence="2" id="KW-1185">Reference proteome</keyword>
<protein>
    <submittedName>
        <fullName evidence="1">Uncharacterized protein</fullName>
    </submittedName>
</protein>
<name>A0A6A5R4L8_9PLEO</name>
<evidence type="ECO:0000313" key="1">
    <source>
        <dbReference type="EMBL" id="KAF1923041.1"/>
    </source>
</evidence>
<proteinExistence type="predicted"/>
<reference evidence="1" key="1">
    <citation type="journal article" date="2020" name="Stud. Mycol.">
        <title>101 Dothideomycetes genomes: a test case for predicting lifestyles and emergence of pathogens.</title>
        <authorList>
            <person name="Haridas S."/>
            <person name="Albert R."/>
            <person name="Binder M."/>
            <person name="Bloem J."/>
            <person name="Labutti K."/>
            <person name="Salamov A."/>
            <person name="Andreopoulos B."/>
            <person name="Baker S."/>
            <person name="Barry K."/>
            <person name="Bills G."/>
            <person name="Bluhm B."/>
            <person name="Cannon C."/>
            <person name="Castanera R."/>
            <person name="Culley D."/>
            <person name="Daum C."/>
            <person name="Ezra D."/>
            <person name="Gonzalez J."/>
            <person name="Henrissat B."/>
            <person name="Kuo A."/>
            <person name="Liang C."/>
            <person name="Lipzen A."/>
            <person name="Lutzoni F."/>
            <person name="Magnuson J."/>
            <person name="Mondo S."/>
            <person name="Nolan M."/>
            <person name="Ohm R."/>
            <person name="Pangilinan J."/>
            <person name="Park H.-J."/>
            <person name="Ramirez L."/>
            <person name="Alfaro M."/>
            <person name="Sun H."/>
            <person name="Tritt A."/>
            <person name="Yoshinaga Y."/>
            <person name="Zwiers L.-H."/>
            <person name="Turgeon B."/>
            <person name="Goodwin S."/>
            <person name="Spatafora J."/>
            <person name="Crous P."/>
            <person name="Grigoriev I."/>
        </authorList>
    </citation>
    <scope>NUCLEOTIDE SEQUENCE</scope>
    <source>
        <strain evidence="1">CBS 183.55</strain>
    </source>
</reference>
<dbReference type="AlphaFoldDB" id="A0A6A5R4L8"/>